<keyword evidence="4" id="KW-1003">Cell membrane</keyword>
<dbReference type="InterPro" id="IPR029016">
    <property type="entry name" value="GAF-like_dom_sf"/>
</dbReference>
<sequence length="590" mass="64749">MDLFLLMLERGGLIIILAYLLVHIPYIKQMVNRPRMVRSQLTLLLLFSLFAVVANYTGVEVTESFDLLNQTTSQIQTTSSLANTRVLAIGVAGLVGGPFVGLGVGLISAIVRYLQGGLAPQIYALSSVLIGLTSGLAGRYFGKRQRQVGIVTVLLLGVGMEMLQMLCILLLSADRVQSLNLVRLIALPMMVTNSLGMAIFISIINATRQLEEQAKAVQTYEVLELANQTLPYLRQGLSVASCQPVAKIIQQYMQVAAVSLTDRQRILAFVGQGEDHHLLEGAILTTLAKQAIDSGQVLLAHRREEIDCHVSACPLSSAIVIPLKVKEETVGTLKLYFSERRSMTHVEQQLAQGLGNVFSTQLALGQAETATRLLQDSEIKSLQAQVNPHFLFNALNTISALIRMDSEKARVLVQDFGKFLRANLQGTRQNLIPLAEELEQVNAYLALENARFPEKVSYHLIRSERVDVKQTIPPFALQVLVENAYKHAFRNRKSGNVLEVVLDQTDAGLTIEVRDNGVGISPERLAQLGQGKLRSVEGTGSAIDNLTRRLGLLYGQGASLRFVSDEKGTVATIKIPLQQVRHKETSEEVV</sequence>
<feature type="domain" description="GAF" evidence="15">
    <location>
        <begin position="237"/>
        <end position="372"/>
    </location>
</feature>
<evidence type="ECO:0000256" key="11">
    <source>
        <dbReference type="ARBA" id="ARBA00022989"/>
    </source>
</evidence>
<keyword evidence="6" id="KW-0808">Transferase</keyword>
<dbReference type="PANTHER" id="PTHR34220:SF7">
    <property type="entry name" value="SENSOR HISTIDINE KINASE YPDA"/>
    <property type="match status" value="1"/>
</dbReference>
<dbReference type="Gene3D" id="3.30.450.40">
    <property type="match status" value="1"/>
</dbReference>
<gene>
    <name evidence="17" type="primary">ypdA</name>
    <name evidence="17" type="ORF">SAMEA4412692_01934</name>
</gene>
<dbReference type="EMBL" id="LT906439">
    <property type="protein sequence ID" value="SNU90628.1"/>
    <property type="molecule type" value="Genomic_DNA"/>
</dbReference>
<evidence type="ECO:0000256" key="4">
    <source>
        <dbReference type="ARBA" id="ARBA00022475"/>
    </source>
</evidence>
<dbReference type="STRING" id="1123308.GCA_000380085_01452"/>
<dbReference type="InterPro" id="IPR010559">
    <property type="entry name" value="Sig_transdc_His_kin_internal"/>
</dbReference>
<dbReference type="GO" id="GO:0071555">
    <property type="term" value="P:cell wall organization"/>
    <property type="evidence" value="ECO:0007669"/>
    <property type="project" value="InterPro"/>
</dbReference>
<feature type="domain" description="Histidine kinase/HSP90-like ATPase" evidence="16">
    <location>
        <begin position="472"/>
        <end position="579"/>
    </location>
</feature>
<proteinExistence type="predicted"/>
<dbReference type="eggNOG" id="COG3275">
    <property type="taxonomic scope" value="Bacteria"/>
</dbReference>
<dbReference type="InterPro" id="IPR003018">
    <property type="entry name" value="GAF"/>
</dbReference>
<reference evidence="17 18" key="1">
    <citation type="submission" date="2017-06" db="EMBL/GenBank/DDBJ databases">
        <authorList>
            <consortium name="Pathogen Informatics"/>
        </authorList>
    </citation>
    <scope>NUCLEOTIDE SEQUENCE [LARGE SCALE GENOMIC DNA]</scope>
    <source>
        <strain evidence="17 18">NCTC13788</strain>
    </source>
</reference>
<organism evidence="17 18">
    <name type="scientific">Streptococcus merionis</name>
    <dbReference type="NCBI Taxonomy" id="400065"/>
    <lineage>
        <taxon>Bacteria</taxon>
        <taxon>Bacillati</taxon>
        <taxon>Bacillota</taxon>
        <taxon>Bacilli</taxon>
        <taxon>Lactobacillales</taxon>
        <taxon>Streptococcaceae</taxon>
        <taxon>Streptococcus</taxon>
    </lineage>
</organism>
<evidence type="ECO:0000259" key="15">
    <source>
        <dbReference type="SMART" id="SM00065"/>
    </source>
</evidence>
<feature type="transmembrane region" description="Helical" evidence="14">
    <location>
        <begin position="41"/>
        <end position="59"/>
    </location>
</feature>
<name>A0A239T0J2_9STRE</name>
<dbReference type="GO" id="GO:0000155">
    <property type="term" value="F:phosphorelay sensor kinase activity"/>
    <property type="evidence" value="ECO:0007669"/>
    <property type="project" value="InterPro"/>
</dbReference>
<keyword evidence="8" id="KW-0547">Nucleotide-binding</keyword>
<dbReference type="InterPro" id="IPR011620">
    <property type="entry name" value="Sig_transdc_His_kinase_LytS_TM"/>
</dbReference>
<evidence type="ECO:0000256" key="1">
    <source>
        <dbReference type="ARBA" id="ARBA00000085"/>
    </source>
</evidence>
<keyword evidence="10" id="KW-0067">ATP-binding</keyword>
<comment type="subcellular location">
    <subcellularLocation>
        <location evidence="2">Cell membrane</location>
        <topology evidence="2">Multi-pass membrane protein</topology>
    </subcellularLocation>
</comment>
<feature type="transmembrane region" description="Helical" evidence="14">
    <location>
        <begin position="122"/>
        <end position="142"/>
    </location>
</feature>
<dbReference type="Gene3D" id="1.10.1760.20">
    <property type="match status" value="1"/>
</dbReference>
<dbReference type="SMART" id="SM00387">
    <property type="entry name" value="HATPase_c"/>
    <property type="match status" value="1"/>
</dbReference>
<dbReference type="OrthoDB" id="9776552at2"/>
<dbReference type="Pfam" id="PF13492">
    <property type="entry name" value="GAF_3"/>
    <property type="match status" value="1"/>
</dbReference>
<dbReference type="PANTHER" id="PTHR34220">
    <property type="entry name" value="SENSOR HISTIDINE KINASE YPDA"/>
    <property type="match status" value="1"/>
</dbReference>
<evidence type="ECO:0000256" key="2">
    <source>
        <dbReference type="ARBA" id="ARBA00004651"/>
    </source>
</evidence>
<dbReference type="SMART" id="SM00065">
    <property type="entry name" value="GAF"/>
    <property type="match status" value="1"/>
</dbReference>
<dbReference type="Gene3D" id="3.30.565.10">
    <property type="entry name" value="Histidine kinase-like ATPase, C-terminal domain"/>
    <property type="match status" value="1"/>
</dbReference>
<dbReference type="Proteomes" id="UP000215185">
    <property type="component" value="Chromosome 1"/>
</dbReference>
<keyword evidence="12" id="KW-0902">Two-component regulatory system</keyword>
<evidence type="ECO:0000259" key="16">
    <source>
        <dbReference type="SMART" id="SM00387"/>
    </source>
</evidence>
<dbReference type="InterPro" id="IPR036890">
    <property type="entry name" value="HATPase_C_sf"/>
</dbReference>
<evidence type="ECO:0000256" key="3">
    <source>
        <dbReference type="ARBA" id="ARBA00012438"/>
    </source>
</evidence>
<evidence type="ECO:0000256" key="9">
    <source>
        <dbReference type="ARBA" id="ARBA00022777"/>
    </source>
</evidence>
<dbReference type="Pfam" id="PF02518">
    <property type="entry name" value="HATPase_c"/>
    <property type="match status" value="1"/>
</dbReference>
<keyword evidence="18" id="KW-1185">Reference proteome</keyword>
<keyword evidence="5" id="KW-0597">Phosphoprotein</keyword>
<evidence type="ECO:0000256" key="12">
    <source>
        <dbReference type="ARBA" id="ARBA00023012"/>
    </source>
</evidence>
<comment type="catalytic activity">
    <reaction evidence="1">
        <text>ATP + protein L-histidine = ADP + protein N-phospho-L-histidine.</text>
        <dbReference type="EC" id="2.7.13.3"/>
    </reaction>
</comment>
<dbReference type="RefSeq" id="WP_018373995.1">
    <property type="nucleotide sequence ID" value="NZ_LT906439.1"/>
</dbReference>
<evidence type="ECO:0000256" key="14">
    <source>
        <dbReference type="SAM" id="Phobius"/>
    </source>
</evidence>
<evidence type="ECO:0000313" key="17">
    <source>
        <dbReference type="EMBL" id="SNU90628.1"/>
    </source>
</evidence>
<keyword evidence="9 17" id="KW-0418">Kinase</keyword>
<dbReference type="InterPro" id="IPR003594">
    <property type="entry name" value="HATPase_dom"/>
</dbReference>
<evidence type="ECO:0000256" key="7">
    <source>
        <dbReference type="ARBA" id="ARBA00022692"/>
    </source>
</evidence>
<dbReference type="KEGG" id="smen:SAMEA4412692_1934"/>
<dbReference type="GO" id="GO:0005524">
    <property type="term" value="F:ATP binding"/>
    <property type="evidence" value="ECO:0007669"/>
    <property type="project" value="UniProtKB-KW"/>
</dbReference>
<evidence type="ECO:0000256" key="6">
    <source>
        <dbReference type="ARBA" id="ARBA00022679"/>
    </source>
</evidence>
<keyword evidence="11 14" id="KW-1133">Transmembrane helix</keyword>
<evidence type="ECO:0000256" key="13">
    <source>
        <dbReference type="ARBA" id="ARBA00023136"/>
    </source>
</evidence>
<feature type="transmembrane region" description="Helical" evidence="14">
    <location>
        <begin position="12"/>
        <end position="29"/>
    </location>
</feature>
<dbReference type="SUPFAM" id="SSF55874">
    <property type="entry name" value="ATPase domain of HSP90 chaperone/DNA topoisomerase II/histidine kinase"/>
    <property type="match status" value="1"/>
</dbReference>
<evidence type="ECO:0000256" key="5">
    <source>
        <dbReference type="ARBA" id="ARBA00022553"/>
    </source>
</evidence>
<evidence type="ECO:0000313" key="18">
    <source>
        <dbReference type="Proteomes" id="UP000215185"/>
    </source>
</evidence>
<dbReference type="InterPro" id="IPR050640">
    <property type="entry name" value="Bact_2-comp_sensor_kinase"/>
</dbReference>
<accession>A0A239T0J2</accession>
<feature type="transmembrane region" description="Helical" evidence="14">
    <location>
        <begin position="184"/>
        <end position="204"/>
    </location>
</feature>
<evidence type="ECO:0000256" key="10">
    <source>
        <dbReference type="ARBA" id="ARBA00022840"/>
    </source>
</evidence>
<dbReference type="GO" id="GO:0005886">
    <property type="term" value="C:plasma membrane"/>
    <property type="evidence" value="ECO:0007669"/>
    <property type="project" value="UniProtKB-SubCell"/>
</dbReference>
<evidence type="ECO:0000256" key="8">
    <source>
        <dbReference type="ARBA" id="ARBA00022741"/>
    </source>
</evidence>
<feature type="transmembrane region" description="Helical" evidence="14">
    <location>
        <begin position="148"/>
        <end position="172"/>
    </location>
</feature>
<feature type="transmembrane region" description="Helical" evidence="14">
    <location>
        <begin position="86"/>
        <end position="110"/>
    </location>
</feature>
<keyword evidence="13 14" id="KW-0472">Membrane</keyword>
<keyword evidence="7 14" id="KW-0812">Transmembrane</keyword>
<dbReference type="AlphaFoldDB" id="A0A239T0J2"/>
<dbReference type="EC" id="2.7.13.3" evidence="3"/>
<dbReference type="SUPFAM" id="SSF55781">
    <property type="entry name" value="GAF domain-like"/>
    <property type="match status" value="1"/>
</dbReference>
<protein>
    <recommendedName>
        <fullName evidence="3">histidine kinase</fullName>
        <ecNumber evidence="3">2.7.13.3</ecNumber>
    </recommendedName>
</protein>
<dbReference type="Pfam" id="PF07694">
    <property type="entry name" value="5TM-5TMR_LYT"/>
    <property type="match status" value="1"/>
</dbReference>
<dbReference type="Pfam" id="PF06580">
    <property type="entry name" value="His_kinase"/>
    <property type="match status" value="1"/>
</dbReference>